<reference evidence="1" key="1">
    <citation type="submission" date="2023-05" db="EMBL/GenBank/DDBJ databases">
        <title>Genome and transcriptome analyses reveal genes involved in the formation of fine ridges on petal epidermal cells in Hibiscus trionum.</title>
        <authorList>
            <person name="Koshimizu S."/>
            <person name="Masuda S."/>
            <person name="Ishii T."/>
            <person name="Shirasu K."/>
            <person name="Hoshino A."/>
            <person name="Arita M."/>
        </authorList>
    </citation>
    <scope>NUCLEOTIDE SEQUENCE</scope>
    <source>
        <strain evidence="1">Hamamatsu line</strain>
    </source>
</reference>
<protein>
    <submittedName>
        <fullName evidence="1">Cysteine-rich RLK (RECEPTOR-like protein kinase) 8</fullName>
    </submittedName>
</protein>
<dbReference type="SUPFAM" id="SSF56672">
    <property type="entry name" value="DNA/RNA polymerases"/>
    <property type="match status" value="1"/>
</dbReference>
<comment type="caution">
    <text evidence="1">The sequence shown here is derived from an EMBL/GenBank/DDBJ whole genome shotgun (WGS) entry which is preliminary data.</text>
</comment>
<keyword evidence="1" id="KW-0418">Kinase</keyword>
<dbReference type="GO" id="GO:0016301">
    <property type="term" value="F:kinase activity"/>
    <property type="evidence" value="ECO:0007669"/>
    <property type="project" value="UniProtKB-KW"/>
</dbReference>
<dbReference type="OrthoDB" id="1931513at2759"/>
<evidence type="ECO:0000313" key="2">
    <source>
        <dbReference type="Proteomes" id="UP001165190"/>
    </source>
</evidence>
<dbReference type="AlphaFoldDB" id="A0A9W7LNH7"/>
<keyword evidence="1" id="KW-0808">Transferase</keyword>
<gene>
    <name evidence="1" type="ORF">HRI_000703400</name>
</gene>
<dbReference type="InterPro" id="IPR043502">
    <property type="entry name" value="DNA/RNA_pol_sf"/>
</dbReference>
<name>A0A9W7LNH7_HIBTR</name>
<dbReference type="Proteomes" id="UP001165190">
    <property type="component" value="Unassembled WGS sequence"/>
</dbReference>
<dbReference type="EMBL" id="BSYR01000008">
    <property type="protein sequence ID" value="GMI70341.1"/>
    <property type="molecule type" value="Genomic_DNA"/>
</dbReference>
<proteinExistence type="predicted"/>
<dbReference type="CDD" id="cd09272">
    <property type="entry name" value="RNase_HI_RT_Ty1"/>
    <property type="match status" value="1"/>
</dbReference>
<organism evidence="1 2">
    <name type="scientific">Hibiscus trionum</name>
    <name type="common">Flower of an hour</name>
    <dbReference type="NCBI Taxonomy" id="183268"/>
    <lineage>
        <taxon>Eukaryota</taxon>
        <taxon>Viridiplantae</taxon>
        <taxon>Streptophyta</taxon>
        <taxon>Embryophyta</taxon>
        <taxon>Tracheophyta</taxon>
        <taxon>Spermatophyta</taxon>
        <taxon>Magnoliopsida</taxon>
        <taxon>eudicotyledons</taxon>
        <taxon>Gunneridae</taxon>
        <taxon>Pentapetalae</taxon>
        <taxon>rosids</taxon>
        <taxon>malvids</taxon>
        <taxon>Malvales</taxon>
        <taxon>Malvaceae</taxon>
        <taxon>Malvoideae</taxon>
        <taxon>Hibiscus</taxon>
    </lineage>
</organism>
<dbReference type="PANTHER" id="PTHR11439:SF455">
    <property type="entry name" value="RLK (RECEPTOR-LIKE PROTEIN KINASE) 8, PUTATIVE-RELATED"/>
    <property type="match status" value="1"/>
</dbReference>
<accession>A0A9W7LNH7</accession>
<sequence length="266" mass="29767">MDKANSASTLMLPSVKLSENAGSPIEDVTGYWSIVGALLYLCHTGPDVMYSVHRVAQYMHRPCEEHLAAVKRILRYLNGTLHYGLVFRPSEVDASLVVFSDADWGSSPDDRRSTSGYCAYLGNNILTWSSRKQKEVSRSTMEAEYRSIADAVSEVTWLRSLLTDMGVQQKDVPVVWSDSTSAISLSMNPVFHSQSKHVDLDVHFVREKIADNSLRVNYVPASHQTADGFTKALTCSYFDLFRQRLNVVTFSQICGENEKSRGNVKL</sequence>
<evidence type="ECO:0000313" key="1">
    <source>
        <dbReference type="EMBL" id="GMI70341.1"/>
    </source>
</evidence>
<keyword evidence="2" id="KW-1185">Reference proteome</keyword>
<dbReference type="PANTHER" id="PTHR11439">
    <property type="entry name" value="GAG-POL-RELATED RETROTRANSPOSON"/>
    <property type="match status" value="1"/>
</dbReference>